<evidence type="ECO:0000313" key="2">
    <source>
        <dbReference type="EMBL" id="EHB12733.1"/>
    </source>
</evidence>
<accession>G5BTX2</accession>
<name>G5BTX2_HETGA</name>
<evidence type="ECO:0000313" key="3">
    <source>
        <dbReference type="Proteomes" id="UP000006813"/>
    </source>
</evidence>
<dbReference type="InParanoid" id="G5BTX2"/>
<dbReference type="EMBL" id="JH171867">
    <property type="protein sequence ID" value="EHB12733.1"/>
    <property type="molecule type" value="Genomic_DNA"/>
</dbReference>
<dbReference type="Proteomes" id="UP000006813">
    <property type="component" value="Unassembled WGS sequence"/>
</dbReference>
<evidence type="ECO:0000256" key="1">
    <source>
        <dbReference type="SAM" id="Phobius"/>
    </source>
</evidence>
<sequence>MTFLVHTASRQAPGFAVATITWILGGTSMDHVWHVDDLSLSYPGTVLAQRRLLVVASILGPLTRAFTVSALRNLHVGTLQKGVTRVPLIFAPGLIVAASGCISVTVLKNRYSTVNIRGICFPPSFPFPFKPNSRESGRAMLMAMPAAFSM</sequence>
<dbReference type="AlphaFoldDB" id="G5BTX2"/>
<dbReference type="Gene3D" id="1.20.140.150">
    <property type="match status" value="1"/>
</dbReference>
<feature type="transmembrane region" description="Helical" evidence="1">
    <location>
        <begin position="86"/>
        <end position="107"/>
    </location>
</feature>
<protein>
    <submittedName>
        <fullName evidence="2">Uncharacterized protein</fullName>
    </submittedName>
</protein>
<keyword evidence="1" id="KW-1133">Transmembrane helix</keyword>
<gene>
    <name evidence="2" type="ORF">GW7_17472</name>
</gene>
<organism evidence="2 3">
    <name type="scientific">Heterocephalus glaber</name>
    <name type="common">Naked mole rat</name>
    <dbReference type="NCBI Taxonomy" id="10181"/>
    <lineage>
        <taxon>Eukaryota</taxon>
        <taxon>Metazoa</taxon>
        <taxon>Chordata</taxon>
        <taxon>Craniata</taxon>
        <taxon>Vertebrata</taxon>
        <taxon>Euteleostomi</taxon>
        <taxon>Mammalia</taxon>
        <taxon>Eutheria</taxon>
        <taxon>Euarchontoglires</taxon>
        <taxon>Glires</taxon>
        <taxon>Rodentia</taxon>
        <taxon>Hystricomorpha</taxon>
        <taxon>Bathyergidae</taxon>
        <taxon>Heterocephalus</taxon>
    </lineage>
</organism>
<reference evidence="2 3" key="1">
    <citation type="journal article" date="2011" name="Nature">
        <title>Genome sequencing reveals insights into physiology and longevity of the naked mole rat.</title>
        <authorList>
            <person name="Kim E.B."/>
            <person name="Fang X."/>
            <person name="Fushan A.A."/>
            <person name="Huang Z."/>
            <person name="Lobanov A.V."/>
            <person name="Han L."/>
            <person name="Marino S.M."/>
            <person name="Sun X."/>
            <person name="Turanov A.A."/>
            <person name="Yang P."/>
            <person name="Yim S.H."/>
            <person name="Zhao X."/>
            <person name="Kasaikina M.V."/>
            <person name="Stoletzki N."/>
            <person name="Peng C."/>
            <person name="Polak P."/>
            <person name="Xiong Z."/>
            <person name="Kiezun A."/>
            <person name="Zhu Y."/>
            <person name="Chen Y."/>
            <person name="Kryukov G.V."/>
            <person name="Zhang Q."/>
            <person name="Peshkin L."/>
            <person name="Yang L."/>
            <person name="Bronson R.T."/>
            <person name="Buffenstein R."/>
            <person name="Wang B."/>
            <person name="Han C."/>
            <person name="Li Q."/>
            <person name="Chen L."/>
            <person name="Zhao W."/>
            <person name="Sunyaev S.R."/>
            <person name="Park T.J."/>
            <person name="Zhang G."/>
            <person name="Wang J."/>
            <person name="Gladyshev V.N."/>
        </authorList>
    </citation>
    <scope>NUCLEOTIDE SEQUENCE [LARGE SCALE GENOMIC DNA]</scope>
</reference>
<keyword evidence="1" id="KW-0472">Membrane</keyword>
<feature type="transmembrane region" description="Helical" evidence="1">
    <location>
        <begin position="12"/>
        <end position="33"/>
    </location>
</feature>
<proteinExistence type="predicted"/>
<keyword evidence="1" id="KW-0812">Transmembrane</keyword>